<evidence type="ECO:0000256" key="1">
    <source>
        <dbReference type="ARBA" id="ARBA00023015"/>
    </source>
</evidence>
<dbReference type="InterPro" id="IPR010982">
    <property type="entry name" value="Lambda_DNA-bd_dom_sf"/>
</dbReference>
<dbReference type="PANTHER" id="PTHR30146:SF109">
    <property type="entry name" value="HTH-TYPE TRANSCRIPTIONAL REGULATOR GALS"/>
    <property type="match status" value="1"/>
</dbReference>
<dbReference type="SUPFAM" id="SSF47413">
    <property type="entry name" value="lambda repressor-like DNA-binding domains"/>
    <property type="match status" value="1"/>
</dbReference>
<dbReference type="InterPro" id="IPR000843">
    <property type="entry name" value="HTH_LacI"/>
</dbReference>
<dbReference type="CDD" id="cd01392">
    <property type="entry name" value="HTH_LacI"/>
    <property type="match status" value="1"/>
</dbReference>
<dbReference type="InterPro" id="IPR046335">
    <property type="entry name" value="LacI/GalR-like_sensor"/>
</dbReference>
<evidence type="ECO:0000313" key="6">
    <source>
        <dbReference type="Proteomes" id="UP000638043"/>
    </source>
</evidence>
<evidence type="ECO:0000259" key="4">
    <source>
        <dbReference type="PROSITE" id="PS50932"/>
    </source>
</evidence>
<feature type="domain" description="HTH lacI-type" evidence="4">
    <location>
        <begin position="9"/>
        <end position="63"/>
    </location>
</feature>
<dbReference type="PROSITE" id="PS00356">
    <property type="entry name" value="HTH_LACI_1"/>
    <property type="match status" value="1"/>
</dbReference>
<sequence>MSLLEGRRPTLKDVAKLANVSHQTVSRFVSGDPAIREENRARIQAAIDELGYRPNIVARSMRVRRTGLLSVVVPATAAPYTPAKMMSATTAEAHAFGYEVEVVHVAGGMHARTDRAFELADSGWVEGVLSLASFDDRVRSGTRPGGVPILEFPVYDDNLHGAGIMLDASPMIEIVGRLAELGHRHFFHVGGPVGHPASNERQAVYERAVSARGLVSHGASRGPFDGSTGVDAVAALPEDTPVTAIVCANDELAAGVLMGASQRGWAVPDRLSVTGWDNRQVGQYMPPGLTTVIVDHELVGRTAMGKLIATLRGEQPPVEDFRALNAVAWRGSTGPAPEARP</sequence>
<dbReference type="SMART" id="SM00354">
    <property type="entry name" value="HTH_LACI"/>
    <property type="match status" value="1"/>
</dbReference>
<dbReference type="PANTHER" id="PTHR30146">
    <property type="entry name" value="LACI-RELATED TRANSCRIPTIONAL REPRESSOR"/>
    <property type="match status" value="1"/>
</dbReference>
<dbReference type="EMBL" id="BMMQ01000003">
    <property type="protein sequence ID" value="GGO63192.1"/>
    <property type="molecule type" value="Genomic_DNA"/>
</dbReference>
<organism evidence="5 6">
    <name type="scientific">Microbacterium nanhaiense</name>
    <dbReference type="NCBI Taxonomy" id="1301026"/>
    <lineage>
        <taxon>Bacteria</taxon>
        <taxon>Bacillati</taxon>
        <taxon>Actinomycetota</taxon>
        <taxon>Actinomycetes</taxon>
        <taxon>Micrococcales</taxon>
        <taxon>Microbacteriaceae</taxon>
        <taxon>Microbacterium</taxon>
    </lineage>
</organism>
<proteinExistence type="predicted"/>
<gene>
    <name evidence="5" type="ORF">GCM10010910_15150</name>
</gene>
<keyword evidence="3" id="KW-0804">Transcription</keyword>
<dbReference type="RefSeq" id="WP_188700772.1">
    <property type="nucleotide sequence ID" value="NZ_BMMQ01000003.1"/>
</dbReference>
<dbReference type="Gene3D" id="3.40.50.2300">
    <property type="match status" value="2"/>
</dbReference>
<protein>
    <submittedName>
        <fullName evidence="5">LacI family transcriptional regulator</fullName>
    </submittedName>
</protein>
<keyword evidence="2" id="KW-0238">DNA-binding</keyword>
<evidence type="ECO:0000256" key="3">
    <source>
        <dbReference type="ARBA" id="ARBA00023163"/>
    </source>
</evidence>
<dbReference type="Gene3D" id="1.10.260.40">
    <property type="entry name" value="lambda repressor-like DNA-binding domains"/>
    <property type="match status" value="1"/>
</dbReference>
<dbReference type="PROSITE" id="PS50932">
    <property type="entry name" value="HTH_LACI_2"/>
    <property type="match status" value="1"/>
</dbReference>
<evidence type="ECO:0000256" key="2">
    <source>
        <dbReference type="ARBA" id="ARBA00023125"/>
    </source>
</evidence>
<evidence type="ECO:0000313" key="5">
    <source>
        <dbReference type="EMBL" id="GGO63192.1"/>
    </source>
</evidence>
<reference evidence="6" key="1">
    <citation type="journal article" date="2019" name="Int. J. Syst. Evol. Microbiol.">
        <title>The Global Catalogue of Microorganisms (GCM) 10K type strain sequencing project: providing services to taxonomists for standard genome sequencing and annotation.</title>
        <authorList>
            <consortium name="The Broad Institute Genomics Platform"/>
            <consortium name="The Broad Institute Genome Sequencing Center for Infectious Disease"/>
            <person name="Wu L."/>
            <person name="Ma J."/>
        </authorList>
    </citation>
    <scope>NUCLEOTIDE SEQUENCE [LARGE SCALE GENOMIC DNA]</scope>
    <source>
        <strain evidence="6">CGMCC 4.7181</strain>
    </source>
</reference>
<comment type="caution">
    <text evidence="5">The sequence shown here is derived from an EMBL/GenBank/DDBJ whole genome shotgun (WGS) entry which is preliminary data.</text>
</comment>
<dbReference type="Proteomes" id="UP000638043">
    <property type="component" value="Unassembled WGS sequence"/>
</dbReference>
<keyword evidence="1" id="KW-0805">Transcription regulation</keyword>
<dbReference type="InterPro" id="IPR028082">
    <property type="entry name" value="Peripla_BP_I"/>
</dbReference>
<keyword evidence="6" id="KW-1185">Reference proteome</keyword>
<dbReference type="Pfam" id="PF13377">
    <property type="entry name" value="Peripla_BP_3"/>
    <property type="match status" value="1"/>
</dbReference>
<name>A0ABQ2N2C9_9MICO</name>
<dbReference type="Pfam" id="PF00356">
    <property type="entry name" value="LacI"/>
    <property type="match status" value="1"/>
</dbReference>
<dbReference type="SUPFAM" id="SSF53822">
    <property type="entry name" value="Periplasmic binding protein-like I"/>
    <property type="match status" value="1"/>
</dbReference>
<accession>A0ABQ2N2C9</accession>